<proteinExistence type="predicted"/>
<protein>
    <recommendedName>
        <fullName evidence="4">1,4-alpha-glucan branching enzyme</fullName>
    </recommendedName>
</protein>
<gene>
    <name evidence="2" type="ORF">LRP29_28995</name>
</gene>
<accession>A0AB38TAC1</accession>
<dbReference type="Proteomes" id="UP001060070">
    <property type="component" value="Chromosome"/>
</dbReference>
<keyword evidence="3" id="KW-1185">Reference proteome</keyword>
<sequence>MSQSQTTTDHDEIRKWAEERDGRPAVVRTKGEGGILRIDFGEPEEAFEPIEWDEFFRIFDENDLAFLYQAKTGEGKASRFNKFVERDQKD</sequence>
<feature type="compositionally biased region" description="Basic and acidic residues" evidence="1">
    <location>
        <begin position="8"/>
        <end position="20"/>
    </location>
</feature>
<dbReference type="RefSeq" id="WP_013533191.1">
    <property type="nucleotide sequence ID" value="NZ_CP088147.1"/>
</dbReference>
<evidence type="ECO:0000313" key="3">
    <source>
        <dbReference type="Proteomes" id="UP001060070"/>
    </source>
</evidence>
<dbReference type="AlphaFoldDB" id="A0AB38TAC1"/>
<organism evidence="2 3">
    <name type="scientific">Mesorhizobium ciceri</name>
    <dbReference type="NCBI Taxonomy" id="39645"/>
    <lineage>
        <taxon>Bacteria</taxon>
        <taxon>Pseudomonadati</taxon>
        <taxon>Pseudomonadota</taxon>
        <taxon>Alphaproteobacteria</taxon>
        <taxon>Hyphomicrobiales</taxon>
        <taxon>Phyllobacteriaceae</taxon>
        <taxon>Mesorhizobium</taxon>
    </lineage>
</organism>
<dbReference type="EMBL" id="CP088147">
    <property type="protein sequence ID" value="UTU51455.1"/>
    <property type="molecule type" value="Genomic_DNA"/>
</dbReference>
<evidence type="ECO:0000256" key="1">
    <source>
        <dbReference type="SAM" id="MobiDB-lite"/>
    </source>
</evidence>
<name>A0AB38TAC1_9HYPH</name>
<feature type="region of interest" description="Disordered" evidence="1">
    <location>
        <begin position="1"/>
        <end position="20"/>
    </location>
</feature>
<reference evidence="2 3" key="1">
    <citation type="journal article" date="2022" name="Microbiol. Resour. Announc.">
        <title>Complete Genome Sequence of Mesorhizobium ciceri Strain R30, a Rhizobium Used as a Commercial Inoculant for Chickpea in Argentina.</title>
        <authorList>
            <person name="Foresto E."/>
            <person name="Revale S."/>
            <person name="Primo E."/>
            <person name="Nievas F."/>
            <person name="Carezzano E."/>
            <person name="Puente M."/>
            <person name="Alzari P."/>
            <person name="Mart M."/>
            <person name="Ben-Assaya M."/>
            <person name="Mornico D."/>
            <person name="Santoro M."/>
            <person name="Mart F."/>
            <person name="Giordano W."/>
            <person name="Bogino P."/>
        </authorList>
    </citation>
    <scope>NUCLEOTIDE SEQUENCE [LARGE SCALE GENOMIC DNA]</scope>
    <source>
        <strain evidence="2 3">R30</strain>
    </source>
</reference>
<dbReference type="GeneID" id="91559693"/>
<evidence type="ECO:0008006" key="4">
    <source>
        <dbReference type="Google" id="ProtNLM"/>
    </source>
</evidence>
<evidence type="ECO:0000313" key="2">
    <source>
        <dbReference type="EMBL" id="UTU51455.1"/>
    </source>
</evidence>